<keyword evidence="2" id="KW-1185">Reference proteome</keyword>
<dbReference type="InterPro" id="IPR025591">
    <property type="entry name" value="RloB"/>
</dbReference>
<name>A0A0P6WWB7_9CHLR</name>
<protein>
    <recommendedName>
        <fullName evidence="3">Abortive phage resistance protein</fullName>
    </recommendedName>
</protein>
<dbReference type="AlphaFoldDB" id="A0A0P6WWB7"/>
<sequence length="220" mass="25660">MSRKKKSSGRQPLFDKGKRWANYQRRQNLLTPRKTILIVCEGRQTEPNYFNALRDELRNKNIRVRIIPGGESRVTPLYLVQSLATEIQRLDWDSTHDEAWCVFDIEQSGTHTTLQRALASAKKQNYHLAVSNPSFEYWIMLHYERSNREFLNAADVVSALTRYIPNYSKSMSVYSLVRRLTNQAIENAETLRLLCDRHWEDFPNPSTGIDILVKKLNSSI</sequence>
<dbReference type="Proteomes" id="UP000050430">
    <property type="component" value="Unassembled WGS sequence"/>
</dbReference>
<reference evidence="1 2" key="1">
    <citation type="submission" date="2015-07" db="EMBL/GenBank/DDBJ databases">
        <title>Genome sequence of Leptolinea tardivitalis DSM 16556.</title>
        <authorList>
            <person name="Hemp J."/>
            <person name="Ward L.M."/>
            <person name="Pace L.A."/>
            <person name="Fischer W.W."/>
        </authorList>
    </citation>
    <scope>NUCLEOTIDE SEQUENCE [LARGE SCALE GENOMIC DNA]</scope>
    <source>
        <strain evidence="1 2">YMTK-2</strain>
    </source>
</reference>
<evidence type="ECO:0000313" key="1">
    <source>
        <dbReference type="EMBL" id="KPL70334.1"/>
    </source>
</evidence>
<accession>A0A0P6WWB7</accession>
<dbReference type="EMBL" id="LGCK01000014">
    <property type="protein sequence ID" value="KPL70334.1"/>
    <property type="molecule type" value="Genomic_DNA"/>
</dbReference>
<dbReference type="Pfam" id="PF13707">
    <property type="entry name" value="RloB"/>
    <property type="match status" value="1"/>
</dbReference>
<gene>
    <name evidence="1" type="ORF">ADM99_14340</name>
</gene>
<evidence type="ECO:0000313" key="2">
    <source>
        <dbReference type="Proteomes" id="UP000050430"/>
    </source>
</evidence>
<proteinExistence type="predicted"/>
<dbReference type="STRING" id="229920.ADM99_14340"/>
<comment type="caution">
    <text evidence="1">The sequence shown here is derived from an EMBL/GenBank/DDBJ whole genome shotgun (WGS) entry which is preliminary data.</text>
</comment>
<organism evidence="1 2">
    <name type="scientific">Leptolinea tardivitalis</name>
    <dbReference type="NCBI Taxonomy" id="229920"/>
    <lineage>
        <taxon>Bacteria</taxon>
        <taxon>Bacillati</taxon>
        <taxon>Chloroflexota</taxon>
        <taxon>Anaerolineae</taxon>
        <taxon>Anaerolineales</taxon>
        <taxon>Anaerolineaceae</taxon>
        <taxon>Leptolinea</taxon>
    </lineage>
</organism>
<dbReference type="OrthoDB" id="9796523at2"/>
<evidence type="ECO:0008006" key="3">
    <source>
        <dbReference type="Google" id="ProtNLM"/>
    </source>
</evidence>
<dbReference type="RefSeq" id="WP_062422209.1">
    <property type="nucleotide sequence ID" value="NZ_BBYA01000010.1"/>
</dbReference>